<dbReference type="Gene3D" id="1.10.760.10">
    <property type="entry name" value="Cytochrome c-like domain"/>
    <property type="match status" value="1"/>
</dbReference>
<keyword evidence="2 4" id="KW-0479">Metal-binding</keyword>
<dbReference type="PROSITE" id="PS51007">
    <property type="entry name" value="CYTC"/>
    <property type="match status" value="1"/>
</dbReference>
<evidence type="ECO:0000313" key="6">
    <source>
        <dbReference type="EMBL" id="CAI2719175.1"/>
    </source>
</evidence>
<dbReference type="EMBL" id="OX336137">
    <property type="protein sequence ID" value="CAI2719175.1"/>
    <property type="molecule type" value="Genomic_DNA"/>
</dbReference>
<dbReference type="InterPro" id="IPR009056">
    <property type="entry name" value="Cyt_c-like_dom"/>
</dbReference>
<gene>
    <name evidence="6" type="ORF">NSPWAT_2319</name>
</gene>
<dbReference type="Pfam" id="PF13442">
    <property type="entry name" value="Cytochrome_CBB3"/>
    <property type="match status" value="1"/>
</dbReference>
<evidence type="ECO:0000256" key="3">
    <source>
        <dbReference type="ARBA" id="ARBA00023004"/>
    </source>
</evidence>
<feature type="domain" description="Cytochrome c" evidence="5">
    <location>
        <begin position="84"/>
        <end position="176"/>
    </location>
</feature>
<reference evidence="6 7" key="1">
    <citation type="submission" date="2022-09" db="EMBL/GenBank/DDBJ databases">
        <authorList>
            <person name="Kop L."/>
        </authorList>
    </citation>
    <scope>NUCLEOTIDE SEQUENCE [LARGE SCALE GENOMIC DNA]</scope>
    <source>
        <strain evidence="6 7">347</strain>
    </source>
</reference>
<evidence type="ECO:0000256" key="1">
    <source>
        <dbReference type="ARBA" id="ARBA00022617"/>
    </source>
</evidence>
<organism evidence="6 7">
    <name type="scientific">Nitrospina watsonii</name>
    <dbReference type="NCBI Taxonomy" id="1323948"/>
    <lineage>
        <taxon>Bacteria</taxon>
        <taxon>Pseudomonadati</taxon>
        <taxon>Nitrospinota/Tectimicrobiota group</taxon>
        <taxon>Nitrospinota</taxon>
        <taxon>Nitrospinia</taxon>
        <taxon>Nitrospinales</taxon>
        <taxon>Nitrospinaceae</taxon>
        <taxon>Nitrospina</taxon>
    </lineage>
</organism>
<proteinExistence type="predicted"/>
<keyword evidence="7" id="KW-1185">Reference proteome</keyword>
<keyword evidence="3 4" id="KW-0408">Iron</keyword>
<dbReference type="InterPro" id="IPR036909">
    <property type="entry name" value="Cyt_c-like_dom_sf"/>
</dbReference>
<evidence type="ECO:0000259" key="5">
    <source>
        <dbReference type="PROSITE" id="PS51007"/>
    </source>
</evidence>
<keyword evidence="1 4" id="KW-0349">Heme</keyword>
<accession>A0ABM9HGL9</accession>
<evidence type="ECO:0000313" key="7">
    <source>
        <dbReference type="Proteomes" id="UP001157733"/>
    </source>
</evidence>
<name>A0ABM9HGL9_9BACT</name>
<evidence type="ECO:0000256" key="4">
    <source>
        <dbReference type="PROSITE-ProRule" id="PRU00433"/>
    </source>
</evidence>
<sequence>MIAAVICCLPGESIMREGWRVLALFVWMAACSPASPVPDEAGRGVATAGVETQTVSGVCPQKRNTPRAPSALYQRANPLQATAENRQQGETLYQRTAKPFACKTCHGERGNGLGDPDFESTPAARNFTCAATLQPLPDGQLFWIIQNGSPGTSMPAHPNLSATEIWQLVLYIRSFAGN</sequence>
<dbReference type="Proteomes" id="UP001157733">
    <property type="component" value="Chromosome"/>
</dbReference>
<protein>
    <submittedName>
        <fullName evidence="6">Cytochrome c</fullName>
    </submittedName>
</protein>
<evidence type="ECO:0000256" key="2">
    <source>
        <dbReference type="ARBA" id="ARBA00022723"/>
    </source>
</evidence>
<dbReference type="SUPFAM" id="SSF46626">
    <property type="entry name" value="Cytochrome c"/>
    <property type="match status" value="1"/>
</dbReference>